<evidence type="ECO:0000259" key="9">
    <source>
        <dbReference type="Pfam" id="PF13231"/>
    </source>
</evidence>
<dbReference type="AlphaFoldDB" id="A0A4Z0Q4R7"/>
<accession>A0A4Z0Q4R7</accession>
<feature type="transmembrane region" description="Helical" evidence="8">
    <location>
        <begin position="167"/>
        <end position="197"/>
    </location>
</feature>
<evidence type="ECO:0000256" key="6">
    <source>
        <dbReference type="ARBA" id="ARBA00022989"/>
    </source>
</evidence>
<dbReference type="RefSeq" id="WP_135462647.1">
    <property type="nucleotide sequence ID" value="NZ_SRLC01000001.1"/>
</dbReference>
<evidence type="ECO:0000313" key="11">
    <source>
        <dbReference type="Proteomes" id="UP000297549"/>
    </source>
</evidence>
<dbReference type="InterPro" id="IPR050297">
    <property type="entry name" value="LipidA_mod_glycosyltrf_83"/>
</dbReference>
<evidence type="ECO:0000256" key="2">
    <source>
        <dbReference type="ARBA" id="ARBA00022475"/>
    </source>
</evidence>
<evidence type="ECO:0000256" key="1">
    <source>
        <dbReference type="ARBA" id="ARBA00004651"/>
    </source>
</evidence>
<evidence type="ECO:0000256" key="5">
    <source>
        <dbReference type="ARBA" id="ARBA00022692"/>
    </source>
</evidence>
<evidence type="ECO:0000256" key="4">
    <source>
        <dbReference type="ARBA" id="ARBA00022679"/>
    </source>
</evidence>
<sequence length="555" mass="62573">MPISLSSSRTWLWLFVLILAAGLLVGIGGWGVVESSEARYAEISREMLASGDWLHPRLLGIQHFHKPPVTYWLTAAGLAALGPTALAVRLPAVLAVLAQVLLVYGLGRLLFQHDRRHALAAAVLYGSFPVVLISALNLTTDAFLMLWELLAAYGLLRYLHGGGWRWFYLFWGGLGLAFLTKGPVGAVLPLMVMAGFYFRQPQPRRPFTIHHVLGVALLLAVGLSWYLYLMAENRAFLDYFLWKQTAERFASAEAFKRAKPWWFYLVLMPVGALPWAVALLVQAARTRWADVPRQWHNVLVFWVLVPLVFFSLAQSKLLLYLLPVYPGLALLTVYYLGRLTDAALYRWYVVMSGVLALLLAGLCLLPALGGALGLALEIHPLTALWPAAGIIALVAQQMLWNQVRVAPRLLVLTVIFSVTVLLTAKAVLHQNQVAANSTRPLVEWLKAHQLDQRPVLIYDEMLPSLAFELDKMPITLVHDNDDLRRETQFEADSSWQQHLVNANDSTRQEYIRGLLRQSPVLIARGELEYYRAWMLPYFPQQQHLGPWVIYYGGWQ</sequence>
<dbReference type="GO" id="GO:0009103">
    <property type="term" value="P:lipopolysaccharide biosynthetic process"/>
    <property type="evidence" value="ECO:0007669"/>
    <property type="project" value="TreeGrafter"/>
</dbReference>
<dbReference type="GO" id="GO:0005886">
    <property type="term" value="C:plasma membrane"/>
    <property type="evidence" value="ECO:0007669"/>
    <property type="project" value="UniProtKB-SubCell"/>
</dbReference>
<feature type="transmembrane region" description="Helical" evidence="8">
    <location>
        <begin position="123"/>
        <end position="147"/>
    </location>
</feature>
<feature type="transmembrane region" description="Helical" evidence="8">
    <location>
        <begin position="209"/>
        <end position="228"/>
    </location>
</feature>
<reference evidence="10 11" key="1">
    <citation type="submission" date="2019-04" db="EMBL/GenBank/DDBJ databases">
        <authorList>
            <person name="Feng G."/>
            <person name="Zhang J."/>
            <person name="Zhu H."/>
        </authorList>
    </citation>
    <scope>NUCLEOTIDE SEQUENCE [LARGE SCALE GENOMIC DNA]</scope>
    <source>
        <strain evidence="10 11">JCM 31653</strain>
    </source>
</reference>
<feature type="transmembrane region" description="Helical" evidence="8">
    <location>
        <begin position="409"/>
        <end position="428"/>
    </location>
</feature>
<comment type="subcellular location">
    <subcellularLocation>
        <location evidence="1">Cell membrane</location>
        <topology evidence="1">Multi-pass membrane protein</topology>
    </subcellularLocation>
</comment>
<feature type="transmembrane region" description="Helical" evidence="8">
    <location>
        <begin position="295"/>
        <end position="312"/>
    </location>
</feature>
<keyword evidence="2" id="KW-1003">Cell membrane</keyword>
<feature type="domain" description="Glycosyltransferase RgtA/B/C/D-like" evidence="9">
    <location>
        <begin position="65"/>
        <end position="221"/>
    </location>
</feature>
<protein>
    <submittedName>
        <fullName evidence="10">Glycosyltransferase family 39 protein</fullName>
    </submittedName>
</protein>
<evidence type="ECO:0000256" key="7">
    <source>
        <dbReference type="ARBA" id="ARBA00023136"/>
    </source>
</evidence>
<dbReference type="GO" id="GO:0016763">
    <property type="term" value="F:pentosyltransferase activity"/>
    <property type="evidence" value="ECO:0007669"/>
    <property type="project" value="TreeGrafter"/>
</dbReference>
<feature type="transmembrane region" description="Helical" evidence="8">
    <location>
        <begin position="348"/>
        <end position="376"/>
    </location>
</feature>
<keyword evidence="4 10" id="KW-0808">Transferase</keyword>
<dbReference type="PANTHER" id="PTHR33908:SF3">
    <property type="entry name" value="UNDECAPRENYL PHOSPHATE-ALPHA-4-AMINO-4-DEOXY-L-ARABINOSE ARABINOSYL TRANSFERASE"/>
    <property type="match status" value="1"/>
</dbReference>
<evidence type="ECO:0000313" key="10">
    <source>
        <dbReference type="EMBL" id="TGE25068.1"/>
    </source>
</evidence>
<feature type="transmembrane region" description="Helical" evidence="8">
    <location>
        <begin position="261"/>
        <end position="283"/>
    </location>
</feature>
<keyword evidence="7 8" id="KW-0472">Membrane</keyword>
<dbReference type="Proteomes" id="UP000297549">
    <property type="component" value="Unassembled WGS sequence"/>
</dbReference>
<dbReference type="InterPro" id="IPR038731">
    <property type="entry name" value="RgtA/B/C-like"/>
</dbReference>
<dbReference type="EMBL" id="SRLC01000001">
    <property type="protein sequence ID" value="TGE25068.1"/>
    <property type="molecule type" value="Genomic_DNA"/>
</dbReference>
<dbReference type="OrthoDB" id="9792789at2"/>
<keyword evidence="5 8" id="KW-0812">Transmembrane</keyword>
<feature type="transmembrane region" description="Helical" evidence="8">
    <location>
        <begin position="318"/>
        <end position="336"/>
    </location>
</feature>
<keyword evidence="11" id="KW-1185">Reference proteome</keyword>
<feature type="transmembrane region" description="Helical" evidence="8">
    <location>
        <begin position="12"/>
        <end position="33"/>
    </location>
</feature>
<feature type="transmembrane region" description="Helical" evidence="8">
    <location>
        <begin position="382"/>
        <end position="400"/>
    </location>
</feature>
<name>A0A4Z0Q4R7_9BACT</name>
<organism evidence="10 11">
    <name type="scientific">Hymenobacter aquaticus</name>
    <dbReference type="NCBI Taxonomy" id="1867101"/>
    <lineage>
        <taxon>Bacteria</taxon>
        <taxon>Pseudomonadati</taxon>
        <taxon>Bacteroidota</taxon>
        <taxon>Cytophagia</taxon>
        <taxon>Cytophagales</taxon>
        <taxon>Hymenobacteraceae</taxon>
        <taxon>Hymenobacter</taxon>
    </lineage>
</organism>
<comment type="caution">
    <text evidence="10">The sequence shown here is derived from an EMBL/GenBank/DDBJ whole genome shotgun (WGS) entry which is preliminary data.</text>
</comment>
<dbReference type="Pfam" id="PF13231">
    <property type="entry name" value="PMT_2"/>
    <property type="match status" value="1"/>
</dbReference>
<keyword evidence="6 8" id="KW-1133">Transmembrane helix</keyword>
<dbReference type="GO" id="GO:0010041">
    <property type="term" value="P:response to iron(III) ion"/>
    <property type="evidence" value="ECO:0007669"/>
    <property type="project" value="TreeGrafter"/>
</dbReference>
<evidence type="ECO:0000256" key="8">
    <source>
        <dbReference type="SAM" id="Phobius"/>
    </source>
</evidence>
<proteinExistence type="predicted"/>
<feature type="transmembrane region" description="Helical" evidence="8">
    <location>
        <begin position="92"/>
        <end position="111"/>
    </location>
</feature>
<feature type="transmembrane region" description="Helical" evidence="8">
    <location>
        <begin position="69"/>
        <end position="86"/>
    </location>
</feature>
<dbReference type="PANTHER" id="PTHR33908">
    <property type="entry name" value="MANNOSYLTRANSFERASE YKCB-RELATED"/>
    <property type="match status" value="1"/>
</dbReference>
<keyword evidence="3" id="KW-0328">Glycosyltransferase</keyword>
<evidence type="ECO:0000256" key="3">
    <source>
        <dbReference type="ARBA" id="ARBA00022676"/>
    </source>
</evidence>
<gene>
    <name evidence="10" type="ORF">E5K00_07680</name>
</gene>